<organism evidence="1 2">
    <name type="scientific">Taklimakanibacter albus</name>
    <dbReference type="NCBI Taxonomy" id="2800327"/>
    <lineage>
        <taxon>Bacteria</taxon>
        <taxon>Pseudomonadati</taxon>
        <taxon>Pseudomonadota</taxon>
        <taxon>Alphaproteobacteria</taxon>
        <taxon>Hyphomicrobiales</taxon>
        <taxon>Aestuariivirgaceae</taxon>
        <taxon>Taklimakanibacter</taxon>
    </lineage>
</organism>
<keyword evidence="2" id="KW-1185">Reference proteome</keyword>
<comment type="caution">
    <text evidence="1">The sequence shown here is derived from an EMBL/GenBank/DDBJ whole genome shotgun (WGS) entry which is preliminary data.</text>
</comment>
<dbReference type="Proteomes" id="UP000616151">
    <property type="component" value="Unassembled WGS sequence"/>
</dbReference>
<reference evidence="1" key="1">
    <citation type="submission" date="2021-01" db="EMBL/GenBank/DDBJ databases">
        <authorList>
            <person name="Sun Q."/>
        </authorList>
    </citation>
    <scope>NUCLEOTIDE SEQUENCE</scope>
    <source>
        <strain evidence="1">YIM B02566</strain>
    </source>
</reference>
<protein>
    <submittedName>
        <fullName evidence="1">Uncharacterized protein</fullName>
    </submittedName>
</protein>
<gene>
    <name evidence="1" type="ORF">JHL16_03915</name>
</gene>
<name>A0ACC5QYQ6_9HYPH</name>
<evidence type="ECO:0000313" key="2">
    <source>
        <dbReference type="Proteomes" id="UP000616151"/>
    </source>
</evidence>
<proteinExistence type="predicted"/>
<accession>A0ACC5QYQ6</accession>
<dbReference type="EMBL" id="JAENHL010000004">
    <property type="protein sequence ID" value="MBK1865485.1"/>
    <property type="molecule type" value="Genomic_DNA"/>
</dbReference>
<sequence>MKCLPKWMCAAAFLLAPLSVAAQTGTEDSGAVLLPGCEWKEQTVFIHGKPNQQLSFRYQACTGKDLPKVIYALNEREELIQSWGGDHGGPIARFWALGSEKPSELIHKIAAPTIEDKEIGRCVVHLDFAAGTYNYEPNAAYMEELLATDEVFSACGDYGTTNDAIQYFVVIDKVLLAYVWLGQDTPFFDPASFKYVNSEKPGVVE</sequence>
<evidence type="ECO:0000313" key="1">
    <source>
        <dbReference type="EMBL" id="MBK1865485.1"/>
    </source>
</evidence>